<dbReference type="AlphaFoldDB" id="A0A9D0YMX0"/>
<dbReference type="InterPro" id="IPR003768">
    <property type="entry name" value="ScpA"/>
</dbReference>
<dbReference type="Gene3D" id="6.10.250.2410">
    <property type="match status" value="1"/>
</dbReference>
<comment type="caution">
    <text evidence="2">The sequence shown here is derived from an EMBL/GenBank/DDBJ whole genome shotgun (WGS) entry which is preliminary data.</text>
</comment>
<evidence type="ECO:0000313" key="2">
    <source>
        <dbReference type="EMBL" id="HIP97905.1"/>
    </source>
</evidence>
<organism evidence="2 3">
    <name type="scientific">Aquifex aeolicus</name>
    <dbReference type="NCBI Taxonomy" id="63363"/>
    <lineage>
        <taxon>Bacteria</taxon>
        <taxon>Pseudomonadati</taxon>
        <taxon>Aquificota</taxon>
        <taxon>Aquificia</taxon>
        <taxon>Aquificales</taxon>
        <taxon>Aquificaceae</taxon>
        <taxon>Aquifex</taxon>
    </lineage>
</organism>
<evidence type="ECO:0000256" key="1">
    <source>
        <dbReference type="ARBA" id="ARBA00044777"/>
    </source>
</evidence>
<gene>
    <name evidence="2" type="ORF">EYH37_00845</name>
</gene>
<dbReference type="PANTHER" id="PTHR33969:SF2">
    <property type="entry name" value="SEGREGATION AND CONDENSATION PROTEIN A"/>
    <property type="match status" value="1"/>
</dbReference>
<dbReference type="Proteomes" id="UP000606463">
    <property type="component" value="Unassembled WGS sequence"/>
</dbReference>
<sequence>MQEILDFDRSPLYLAYRLVEEGKIDPWDVDLDKLINRYLEVIGQMELKDLRIPAQIVAFATFLIKKQMEILFPKPPRPRVRKRITLKEIEEEFHSTDGGEFILETRKRVVRKRKTSTKVERKNSTFQGPPLHKAKLEEVLSYLLSLLERLEEGEDVSFDKIATKDDYVAKLWGLLNMAYEGKVVLRQETPFGEIFFSKATPKGEK</sequence>
<accession>A0A9D0YMX0</accession>
<dbReference type="PANTHER" id="PTHR33969">
    <property type="entry name" value="SEGREGATION AND CONDENSATION PROTEIN A"/>
    <property type="match status" value="1"/>
</dbReference>
<name>A0A9D0YMX0_AQUAO</name>
<dbReference type="InterPro" id="IPR023093">
    <property type="entry name" value="ScpA-like_C"/>
</dbReference>
<dbReference type="Gene3D" id="1.10.10.580">
    <property type="entry name" value="Structural maintenance of chromosome 1. Chain E"/>
    <property type="match status" value="1"/>
</dbReference>
<reference evidence="2" key="1">
    <citation type="journal article" date="2020" name="ISME J.">
        <title>Gammaproteobacteria mediating utilization of methyl-, sulfur- and petroleum organic compounds in deep ocean hydrothermal plumes.</title>
        <authorList>
            <person name="Zhou Z."/>
            <person name="Liu Y."/>
            <person name="Pan J."/>
            <person name="Cron B.R."/>
            <person name="Toner B.M."/>
            <person name="Anantharaman K."/>
            <person name="Breier J.A."/>
            <person name="Dick G.J."/>
            <person name="Li M."/>
        </authorList>
    </citation>
    <scope>NUCLEOTIDE SEQUENCE</scope>
    <source>
        <strain evidence="2">SZUA-1501</strain>
    </source>
</reference>
<protein>
    <recommendedName>
        <fullName evidence="1">Segregation and condensation protein A</fullName>
    </recommendedName>
</protein>
<proteinExistence type="predicted"/>
<dbReference type="EMBL" id="DQVE01000010">
    <property type="protein sequence ID" value="HIP97905.1"/>
    <property type="molecule type" value="Genomic_DNA"/>
</dbReference>
<evidence type="ECO:0000313" key="3">
    <source>
        <dbReference type="Proteomes" id="UP000606463"/>
    </source>
</evidence>